<protein>
    <recommendedName>
        <fullName evidence="3">Retrotransposon Copia-like N-terminal domain-containing protein</fullName>
    </recommendedName>
</protein>
<proteinExistence type="predicted"/>
<sequence length="311" mass="34492">MALNVTNVDSTSSNSSVIIQFNPVSQLPIKLVGSHNFATWKAQISMFMRGHNLFGHLDGSSPTPSTIITQNDRQVENRNYNIWFRQDQLIQNSIMASVDPTIAAALAAVSTAKLSWDSLHMAYANKSQTRVFSLRDQLARVSKDSRLVAEYLHEVCSLCNELATVGALISNDELIVKILSGLGPDFQEISAAIRARDSIISYEELYAKLIDHELFLKHEEVKKETTPITAAMLCNRQGHTANVCRSQSHNHLEAKANFLSGMQATPNQWIVDSGATHHVTTEPTNLEEYNGPEGIAMGDGKKNPNYSPWFH</sequence>
<dbReference type="AlphaFoldDB" id="A0A1S4BA37"/>
<evidence type="ECO:0000256" key="1">
    <source>
        <dbReference type="SAM" id="MobiDB-lite"/>
    </source>
</evidence>
<dbReference type="PaxDb" id="4097-A0A1S4BA37"/>
<dbReference type="Pfam" id="PF14223">
    <property type="entry name" value="Retrotran_gag_2"/>
    <property type="match status" value="1"/>
</dbReference>
<dbReference type="RefSeq" id="XP_016485729.1">
    <property type="nucleotide sequence ID" value="XM_016630243.1"/>
</dbReference>
<organism evidence="2">
    <name type="scientific">Nicotiana tabacum</name>
    <name type="common">Common tobacco</name>
    <dbReference type="NCBI Taxonomy" id="4097"/>
    <lineage>
        <taxon>Eukaryota</taxon>
        <taxon>Viridiplantae</taxon>
        <taxon>Streptophyta</taxon>
        <taxon>Embryophyta</taxon>
        <taxon>Tracheophyta</taxon>
        <taxon>Spermatophyta</taxon>
        <taxon>Magnoliopsida</taxon>
        <taxon>eudicotyledons</taxon>
        <taxon>Gunneridae</taxon>
        <taxon>Pentapetalae</taxon>
        <taxon>asterids</taxon>
        <taxon>lamiids</taxon>
        <taxon>Solanales</taxon>
        <taxon>Solanaceae</taxon>
        <taxon>Nicotianoideae</taxon>
        <taxon>Nicotianeae</taxon>
        <taxon>Nicotiana</taxon>
    </lineage>
</organism>
<evidence type="ECO:0008006" key="3">
    <source>
        <dbReference type="Google" id="ProtNLM"/>
    </source>
</evidence>
<reference evidence="2" key="1">
    <citation type="submission" date="2025-08" db="UniProtKB">
        <authorList>
            <consortium name="RefSeq"/>
        </authorList>
    </citation>
    <scope>IDENTIFICATION</scope>
</reference>
<evidence type="ECO:0000313" key="2">
    <source>
        <dbReference type="RefSeq" id="XP_016485729.1"/>
    </source>
</evidence>
<dbReference type="PANTHER" id="PTHR47481:SF21">
    <property type="entry name" value="BASIC-LEUCINE ZIPPER TRANSCRIPTION FACTOR Q-RELATED"/>
    <property type="match status" value="1"/>
</dbReference>
<gene>
    <name evidence="2" type="primary">LOC107806136</name>
</gene>
<name>A0A1S4BA37_TOBAC</name>
<dbReference type="OrthoDB" id="1303787at2759"/>
<dbReference type="PANTHER" id="PTHR47481">
    <property type="match status" value="1"/>
</dbReference>
<dbReference type="STRING" id="4097.A0A1S4BA37"/>
<accession>A0A1S4BA37</accession>
<feature type="region of interest" description="Disordered" evidence="1">
    <location>
        <begin position="282"/>
        <end position="311"/>
    </location>
</feature>
<dbReference type="KEGG" id="nta:107806136"/>
<dbReference type="OMA" id="AEMWANL"/>